<proteinExistence type="predicted"/>
<sequence length="603" mass="66822">MIDSNARLSEIHRHVQAGELIEASALVSDWLAHAPDDVDAVTAQAQLLRLCGRYADARVWLDRAFIIDPAHALAFVEAARLAAQTGAPEHALMGFERAHRALPDATDWLEEWALLAHSMRRSEVGTAVAARWCELAPGSAVAWFTLGLLAQQAGSLDAALRAYERAMSLDADLAMLRNNLAALHYSRDQHDAALRLTREAIRAEPNHHLAWTNQANVLLKLFEPEKALIAARRAAALAPNFGLAQLALCNAARESQQWGEAFDAVVQAAKVSNDDPKIQFSAAMLQLMHGDFQNGWINFEARWNGSTELEGVEGFYPERRWRGEALAGKTLLVWAEQGYGDAIQFIRFLPSIVARARDEGGKAICCCFPPLYELFKRSLAAYDVEVLPSDLPQLPSFDYQIPLASLPLMLGVTLESLSAPPSYLIADSARAARRRDEMRGGAKFQAGLVWTGSRTHQRNPVRAIDPERYAEAFSGLSGIDWHSLQMGAQEDVARMVRAGLPVNDRTRELTSFDDTAALIRSLDVVVTVCTSVAHLAAALGRPTWLLLDVNPHWVWMTERRDSPWYPTVKLYRQRGYRDWTVPLIEMRADLEQAASRAATGRAL</sequence>
<reference evidence="2 3" key="1">
    <citation type="submission" date="2018-08" db="EMBL/GenBank/DDBJ databases">
        <title>Paraburkholderia sp. DHOM06 isolated from forest soil.</title>
        <authorList>
            <person name="Gao Z.-H."/>
            <person name="Qiu L.-H."/>
        </authorList>
    </citation>
    <scope>NUCLEOTIDE SEQUENCE [LARGE SCALE GENOMIC DNA]</scope>
    <source>
        <strain evidence="2 3">DHOM06</strain>
    </source>
</reference>
<dbReference type="PROSITE" id="PS50005">
    <property type="entry name" value="TPR"/>
    <property type="match status" value="2"/>
</dbReference>
<dbReference type="Proteomes" id="UP000256838">
    <property type="component" value="Unassembled WGS sequence"/>
</dbReference>
<dbReference type="InterPro" id="IPR019734">
    <property type="entry name" value="TPR_rpt"/>
</dbReference>
<evidence type="ECO:0000313" key="2">
    <source>
        <dbReference type="EMBL" id="RDU98236.1"/>
    </source>
</evidence>
<dbReference type="PANTHER" id="PTHR44366">
    <property type="entry name" value="UDP-N-ACETYLGLUCOSAMINE--PEPTIDE N-ACETYLGLUCOSAMINYLTRANSFERASE 110 KDA SUBUNIT"/>
    <property type="match status" value="1"/>
</dbReference>
<evidence type="ECO:0000313" key="3">
    <source>
        <dbReference type="Proteomes" id="UP000256838"/>
    </source>
</evidence>
<dbReference type="SUPFAM" id="SSF48452">
    <property type="entry name" value="TPR-like"/>
    <property type="match status" value="1"/>
</dbReference>
<comment type="caution">
    <text evidence="2">The sequence shown here is derived from an EMBL/GenBank/DDBJ whole genome shotgun (WGS) entry which is preliminary data.</text>
</comment>
<dbReference type="PANTHER" id="PTHR44366:SF1">
    <property type="entry name" value="UDP-N-ACETYLGLUCOSAMINE--PEPTIDE N-ACETYLGLUCOSAMINYLTRANSFERASE 110 KDA SUBUNIT"/>
    <property type="match status" value="1"/>
</dbReference>
<dbReference type="Pfam" id="PF13181">
    <property type="entry name" value="TPR_8"/>
    <property type="match status" value="1"/>
</dbReference>
<accession>A0A3D8K009</accession>
<keyword evidence="1" id="KW-0802">TPR repeat</keyword>
<dbReference type="Gene3D" id="1.25.40.10">
    <property type="entry name" value="Tetratricopeptide repeat domain"/>
    <property type="match status" value="1"/>
</dbReference>
<feature type="repeat" description="TPR" evidence="1">
    <location>
        <begin position="174"/>
        <end position="207"/>
    </location>
</feature>
<dbReference type="GO" id="GO:0097363">
    <property type="term" value="F:protein O-acetylglucosaminyltransferase activity"/>
    <property type="evidence" value="ECO:0007669"/>
    <property type="project" value="TreeGrafter"/>
</dbReference>
<protein>
    <submittedName>
        <fullName evidence="2">Uncharacterized protein</fullName>
    </submittedName>
</protein>
<dbReference type="Gene3D" id="3.40.50.2000">
    <property type="entry name" value="Glycogen Phosphorylase B"/>
    <property type="match status" value="1"/>
</dbReference>
<organism evidence="2 3">
    <name type="scientific">Trinickia dinghuensis</name>
    <dbReference type="NCBI Taxonomy" id="2291023"/>
    <lineage>
        <taxon>Bacteria</taxon>
        <taxon>Pseudomonadati</taxon>
        <taxon>Pseudomonadota</taxon>
        <taxon>Betaproteobacteria</taxon>
        <taxon>Burkholderiales</taxon>
        <taxon>Burkholderiaceae</taxon>
        <taxon>Trinickia</taxon>
    </lineage>
</organism>
<dbReference type="AlphaFoldDB" id="A0A3D8K009"/>
<keyword evidence="3" id="KW-1185">Reference proteome</keyword>
<dbReference type="SMART" id="SM00028">
    <property type="entry name" value="TPR"/>
    <property type="match status" value="5"/>
</dbReference>
<dbReference type="EMBL" id="QRGA01000007">
    <property type="protein sequence ID" value="RDU98236.1"/>
    <property type="molecule type" value="Genomic_DNA"/>
</dbReference>
<name>A0A3D8K009_9BURK</name>
<gene>
    <name evidence="2" type="ORF">DWV00_12985</name>
</gene>
<dbReference type="OrthoDB" id="9814129at2"/>
<dbReference type="RefSeq" id="WP_115533996.1">
    <property type="nucleotide sequence ID" value="NZ_QRGA01000007.1"/>
</dbReference>
<dbReference type="InterPro" id="IPR037919">
    <property type="entry name" value="OGT"/>
</dbReference>
<evidence type="ECO:0000256" key="1">
    <source>
        <dbReference type="PROSITE-ProRule" id="PRU00339"/>
    </source>
</evidence>
<dbReference type="GO" id="GO:0006493">
    <property type="term" value="P:protein O-linked glycosylation"/>
    <property type="evidence" value="ECO:0007669"/>
    <property type="project" value="InterPro"/>
</dbReference>
<dbReference type="InterPro" id="IPR011990">
    <property type="entry name" value="TPR-like_helical_dom_sf"/>
</dbReference>
<dbReference type="SUPFAM" id="SSF53756">
    <property type="entry name" value="UDP-Glycosyltransferase/glycogen phosphorylase"/>
    <property type="match status" value="1"/>
</dbReference>
<feature type="repeat" description="TPR" evidence="1">
    <location>
        <begin position="140"/>
        <end position="173"/>
    </location>
</feature>